<accession>Q6ZHB3</accession>
<sequence length="216" mass="22720">MNPSVPPTPSDSHARAGQKRAQLHGCAERWSSPPAAAVASPAATAGPPRDPPPLPCNQSNPKGEVMPLASHMTLPDGGRIALVIGDGGGGGSRYVKIVSILHSAGGACRCDESVDHGMHEGQGLPYTHVPTPIHPGNVRASLRLTAPPCHLGESTPHHQRCQAVARPAIRKPFAPRAGGVRASNRQPKALCCRAVPRPRNNFTAPRKRVSYLAPRH</sequence>
<reference evidence="3" key="1">
    <citation type="journal article" date="2005" name="Nature">
        <title>The map-based sequence of the rice genome.</title>
        <authorList>
            <consortium name="International rice genome sequencing project (IRGSP)"/>
            <person name="Matsumoto T."/>
            <person name="Wu J."/>
            <person name="Kanamori H."/>
            <person name="Katayose Y."/>
            <person name="Fujisawa M."/>
            <person name="Namiki N."/>
            <person name="Mizuno H."/>
            <person name="Yamamoto K."/>
            <person name="Antonio B.A."/>
            <person name="Baba T."/>
            <person name="Sakata K."/>
            <person name="Nagamura Y."/>
            <person name="Aoki H."/>
            <person name="Arikawa K."/>
            <person name="Arita K."/>
            <person name="Bito T."/>
            <person name="Chiden Y."/>
            <person name="Fujitsuka N."/>
            <person name="Fukunaka R."/>
            <person name="Hamada M."/>
            <person name="Harada C."/>
            <person name="Hayashi A."/>
            <person name="Hijishita S."/>
            <person name="Honda M."/>
            <person name="Hosokawa S."/>
            <person name="Ichikawa Y."/>
            <person name="Idonuma A."/>
            <person name="Iijima M."/>
            <person name="Ikeda M."/>
            <person name="Ikeno M."/>
            <person name="Ito K."/>
            <person name="Ito S."/>
            <person name="Ito T."/>
            <person name="Ito Y."/>
            <person name="Ito Y."/>
            <person name="Iwabuchi A."/>
            <person name="Kamiya K."/>
            <person name="Karasawa W."/>
            <person name="Kurita K."/>
            <person name="Katagiri S."/>
            <person name="Kikuta A."/>
            <person name="Kobayashi H."/>
            <person name="Kobayashi N."/>
            <person name="Machita K."/>
            <person name="Maehara T."/>
            <person name="Masukawa M."/>
            <person name="Mizubayashi T."/>
            <person name="Mukai Y."/>
            <person name="Nagasaki H."/>
            <person name="Nagata Y."/>
            <person name="Naito S."/>
            <person name="Nakashima M."/>
            <person name="Nakama Y."/>
            <person name="Nakamichi Y."/>
            <person name="Nakamura M."/>
            <person name="Meguro A."/>
            <person name="Negishi M."/>
            <person name="Ohta I."/>
            <person name="Ohta T."/>
            <person name="Okamoto M."/>
            <person name="Ono N."/>
            <person name="Saji S."/>
            <person name="Sakaguchi M."/>
            <person name="Sakai K."/>
            <person name="Shibata M."/>
            <person name="Shimokawa T."/>
            <person name="Song J."/>
            <person name="Takazaki Y."/>
            <person name="Terasawa K."/>
            <person name="Tsugane M."/>
            <person name="Tsuji K."/>
            <person name="Ueda S."/>
            <person name="Waki K."/>
            <person name="Yamagata H."/>
            <person name="Yamamoto M."/>
            <person name="Yamamoto S."/>
            <person name="Yamane H."/>
            <person name="Yoshiki S."/>
            <person name="Yoshihara R."/>
            <person name="Yukawa K."/>
            <person name="Zhong H."/>
            <person name="Yano M."/>
            <person name="Yuan Q."/>
            <person name="Ouyang S."/>
            <person name="Liu J."/>
            <person name="Jones K.M."/>
            <person name="Gansberger K."/>
            <person name="Moffat K."/>
            <person name="Hill J."/>
            <person name="Bera J."/>
            <person name="Fadrosh D."/>
            <person name="Jin S."/>
            <person name="Johri S."/>
            <person name="Kim M."/>
            <person name="Overton L."/>
            <person name="Reardon M."/>
            <person name="Tsitrin T."/>
            <person name="Vuong H."/>
            <person name="Weaver B."/>
            <person name="Ciecko A."/>
            <person name="Tallon L."/>
            <person name="Jackson J."/>
            <person name="Pai G."/>
            <person name="Aken S.V."/>
            <person name="Utterback T."/>
            <person name="Reidmuller S."/>
            <person name="Feldblyum T."/>
            <person name="Hsiao J."/>
            <person name="Zismann V."/>
            <person name="Iobst S."/>
            <person name="de Vazeille A.R."/>
            <person name="Buell C.R."/>
            <person name="Ying K."/>
            <person name="Li Y."/>
            <person name="Lu T."/>
            <person name="Huang Y."/>
            <person name="Zhao Q."/>
            <person name="Feng Q."/>
            <person name="Zhang L."/>
            <person name="Zhu J."/>
            <person name="Weng Q."/>
            <person name="Mu J."/>
            <person name="Lu Y."/>
            <person name="Fan D."/>
            <person name="Liu Y."/>
            <person name="Guan J."/>
            <person name="Zhang Y."/>
            <person name="Yu S."/>
            <person name="Liu X."/>
            <person name="Zhang Y."/>
            <person name="Hong G."/>
            <person name="Han B."/>
            <person name="Choisne N."/>
            <person name="Demange N."/>
            <person name="Orjeda G."/>
            <person name="Samain S."/>
            <person name="Cattolico L."/>
            <person name="Pelletier E."/>
            <person name="Couloux A."/>
            <person name="Segurens B."/>
            <person name="Wincker P."/>
            <person name="D'Hont A."/>
            <person name="Scarpelli C."/>
            <person name="Weissenbach J."/>
            <person name="Salanoubat M."/>
            <person name="Quetier F."/>
            <person name="Yu Y."/>
            <person name="Kim H.R."/>
            <person name="Rambo T."/>
            <person name="Currie J."/>
            <person name="Collura K."/>
            <person name="Luo M."/>
            <person name="Yang T."/>
            <person name="Ammiraju J.S.S."/>
            <person name="Engler F."/>
            <person name="Soderlund C."/>
            <person name="Wing R.A."/>
            <person name="Palmer L.E."/>
            <person name="de la Bastide M."/>
            <person name="Spiegel L."/>
            <person name="Nascimento L."/>
            <person name="Zutavern T."/>
            <person name="O'Shaughnessy A."/>
            <person name="Dike S."/>
            <person name="Dedhia N."/>
            <person name="Preston R."/>
            <person name="Balija V."/>
            <person name="McCombie W.R."/>
            <person name="Chow T."/>
            <person name="Chen H."/>
            <person name="Chung M."/>
            <person name="Chen C."/>
            <person name="Shaw J."/>
            <person name="Wu H."/>
            <person name="Hsiao K."/>
            <person name="Chao Y."/>
            <person name="Chu M."/>
            <person name="Cheng C."/>
            <person name="Hour A."/>
            <person name="Lee P."/>
            <person name="Lin S."/>
            <person name="Lin Y."/>
            <person name="Liou J."/>
            <person name="Liu S."/>
            <person name="Hsing Y."/>
            <person name="Raghuvanshi S."/>
            <person name="Mohanty A."/>
            <person name="Bharti A.K."/>
            <person name="Gaur A."/>
            <person name="Gupta V."/>
            <person name="Kumar D."/>
            <person name="Ravi V."/>
            <person name="Vij S."/>
            <person name="Kapur A."/>
            <person name="Khurana P."/>
            <person name="Khurana P."/>
            <person name="Khurana J.P."/>
            <person name="Tyagi A.K."/>
            <person name="Gaikwad K."/>
            <person name="Singh A."/>
            <person name="Dalal V."/>
            <person name="Srivastava S."/>
            <person name="Dixit A."/>
            <person name="Pal A.K."/>
            <person name="Ghazi I.A."/>
            <person name="Yadav M."/>
            <person name="Pandit A."/>
            <person name="Bhargava A."/>
            <person name="Sureshbabu K."/>
            <person name="Batra K."/>
            <person name="Sharma T.R."/>
            <person name="Mohapatra T."/>
            <person name="Singh N.K."/>
            <person name="Messing J."/>
            <person name="Nelson A.B."/>
            <person name="Fuks G."/>
            <person name="Kavchok S."/>
            <person name="Keizer G."/>
            <person name="Linton E."/>
            <person name="Llaca V."/>
            <person name="Song R."/>
            <person name="Tanyolac B."/>
            <person name="Young S."/>
            <person name="Ho-Il K."/>
            <person name="Hahn J.H."/>
            <person name="Sangsakoo G."/>
            <person name="Vanavichit A."/>
            <person name="de Mattos Luiz.A.T."/>
            <person name="Zimmer P.D."/>
            <person name="Malone G."/>
            <person name="Dellagostin O."/>
            <person name="de Oliveira A.C."/>
            <person name="Bevan M."/>
            <person name="Bancroft I."/>
            <person name="Minx P."/>
            <person name="Cordum H."/>
            <person name="Wilson R."/>
            <person name="Cheng Z."/>
            <person name="Jin W."/>
            <person name="Jiang J."/>
            <person name="Leong S.A."/>
            <person name="Iwama H."/>
            <person name="Gojobori T."/>
            <person name="Itoh T."/>
            <person name="Niimura Y."/>
            <person name="Fujii Y."/>
            <person name="Habara T."/>
            <person name="Sakai H."/>
            <person name="Sato Y."/>
            <person name="Wilson G."/>
            <person name="Kumar K."/>
            <person name="McCouch S."/>
            <person name="Juretic N."/>
            <person name="Hoen D."/>
            <person name="Wright S."/>
            <person name="Bruskiewich R."/>
            <person name="Bureau T."/>
            <person name="Miyao A."/>
            <person name="Hirochika H."/>
            <person name="Nishikawa T."/>
            <person name="Kadowaki K."/>
            <person name="Sugiura M."/>
            <person name="Burr B."/>
            <person name="Sasaki T."/>
        </authorList>
    </citation>
    <scope>NUCLEOTIDE SEQUENCE [LARGE SCALE GENOMIC DNA]</scope>
    <source>
        <strain evidence="3">cv. Nipponbare</strain>
    </source>
</reference>
<feature type="region of interest" description="Disordered" evidence="1">
    <location>
        <begin position="1"/>
        <end position="66"/>
    </location>
</feature>
<evidence type="ECO:0000256" key="1">
    <source>
        <dbReference type="SAM" id="MobiDB-lite"/>
    </source>
</evidence>
<feature type="compositionally biased region" description="Low complexity" evidence="1">
    <location>
        <begin position="31"/>
        <end position="47"/>
    </location>
</feature>
<dbReference type="EMBL" id="AP004071">
    <property type="protein sequence ID" value="BAD07586.1"/>
    <property type="molecule type" value="Genomic_DNA"/>
</dbReference>
<proteinExistence type="predicted"/>
<organism evidence="2 3">
    <name type="scientific">Oryza sativa subsp. japonica</name>
    <name type="common">Rice</name>
    <dbReference type="NCBI Taxonomy" id="39947"/>
    <lineage>
        <taxon>Eukaryota</taxon>
        <taxon>Viridiplantae</taxon>
        <taxon>Streptophyta</taxon>
        <taxon>Embryophyta</taxon>
        <taxon>Tracheophyta</taxon>
        <taxon>Spermatophyta</taxon>
        <taxon>Magnoliopsida</taxon>
        <taxon>Liliopsida</taxon>
        <taxon>Poales</taxon>
        <taxon>Poaceae</taxon>
        <taxon>BOP clade</taxon>
        <taxon>Oryzoideae</taxon>
        <taxon>Oryzeae</taxon>
        <taxon>Oryzinae</taxon>
        <taxon>Oryza</taxon>
        <taxon>Oryza sativa</taxon>
    </lineage>
</organism>
<name>Q6ZHB3_ORYSJ</name>
<gene>
    <name evidence="2" type="primary">OJ1717_A09.46</name>
</gene>
<reference evidence="3" key="2">
    <citation type="journal article" date="2008" name="Nucleic Acids Res.">
        <title>The rice annotation project database (RAP-DB): 2008 update.</title>
        <authorList>
            <consortium name="The rice annotation project (RAP)"/>
        </authorList>
    </citation>
    <scope>GENOME REANNOTATION</scope>
    <source>
        <strain evidence="3">cv. Nipponbare</strain>
    </source>
</reference>
<evidence type="ECO:0000313" key="3">
    <source>
        <dbReference type="Proteomes" id="UP000000763"/>
    </source>
</evidence>
<dbReference type="AlphaFoldDB" id="Q6ZHB3"/>
<evidence type="ECO:0000313" key="2">
    <source>
        <dbReference type="EMBL" id="BAD07586.1"/>
    </source>
</evidence>
<protein>
    <submittedName>
        <fullName evidence="2">Uncharacterized protein</fullName>
    </submittedName>
</protein>
<dbReference type="Proteomes" id="UP000000763">
    <property type="component" value="Chromosome 2"/>
</dbReference>